<proteinExistence type="predicted"/>
<evidence type="ECO:0000313" key="3">
    <source>
        <dbReference type="EnsemblPlants" id="KQJ81891"/>
    </source>
</evidence>
<dbReference type="EMBL" id="CM000884">
    <property type="protein sequence ID" value="KQJ81891.2"/>
    <property type="molecule type" value="Genomic_DNA"/>
</dbReference>
<dbReference type="InParanoid" id="A0A0Q3H1I6"/>
<dbReference type="EnsemblPlants" id="KQJ81891">
    <property type="protein sequence ID" value="KQJ81891"/>
    <property type="gene ID" value="BRADI_5g03661v3"/>
</dbReference>
<dbReference type="Gramene" id="KQJ81891">
    <property type="protein sequence ID" value="KQJ81891"/>
    <property type="gene ID" value="BRADI_5g03661v3"/>
</dbReference>
<organism evidence="2">
    <name type="scientific">Brachypodium distachyon</name>
    <name type="common">Purple false brome</name>
    <name type="synonym">Trachynia distachya</name>
    <dbReference type="NCBI Taxonomy" id="15368"/>
    <lineage>
        <taxon>Eukaryota</taxon>
        <taxon>Viridiplantae</taxon>
        <taxon>Streptophyta</taxon>
        <taxon>Embryophyta</taxon>
        <taxon>Tracheophyta</taxon>
        <taxon>Spermatophyta</taxon>
        <taxon>Magnoliopsida</taxon>
        <taxon>Liliopsida</taxon>
        <taxon>Poales</taxon>
        <taxon>Poaceae</taxon>
        <taxon>BOP clade</taxon>
        <taxon>Pooideae</taxon>
        <taxon>Stipodae</taxon>
        <taxon>Brachypodieae</taxon>
        <taxon>Brachypodium</taxon>
    </lineage>
</organism>
<evidence type="ECO:0000313" key="4">
    <source>
        <dbReference type="Proteomes" id="UP000008810"/>
    </source>
</evidence>
<reference evidence="3" key="3">
    <citation type="submission" date="2018-08" db="UniProtKB">
        <authorList>
            <consortium name="EnsemblPlants"/>
        </authorList>
    </citation>
    <scope>IDENTIFICATION</scope>
    <source>
        <strain evidence="3">cv. Bd21</strain>
    </source>
</reference>
<dbReference type="Proteomes" id="UP000008810">
    <property type="component" value="Chromosome 5"/>
</dbReference>
<evidence type="ECO:0000256" key="1">
    <source>
        <dbReference type="SAM" id="MobiDB-lite"/>
    </source>
</evidence>
<reference evidence="2" key="2">
    <citation type="submission" date="2017-06" db="EMBL/GenBank/DDBJ databases">
        <title>WGS assembly of Brachypodium distachyon.</title>
        <authorList>
            <consortium name="The International Brachypodium Initiative"/>
            <person name="Lucas S."/>
            <person name="Harmon-Smith M."/>
            <person name="Lail K."/>
            <person name="Tice H."/>
            <person name="Grimwood J."/>
            <person name="Bruce D."/>
            <person name="Barry K."/>
            <person name="Shu S."/>
            <person name="Lindquist E."/>
            <person name="Wang M."/>
            <person name="Pitluck S."/>
            <person name="Vogel J.P."/>
            <person name="Garvin D.F."/>
            <person name="Mockler T.C."/>
            <person name="Schmutz J."/>
            <person name="Rokhsar D."/>
            <person name="Bevan M.W."/>
        </authorList>
    </citation>
    <scope>NUCLEOTIDE SEQUENCE</scope>
    <source>
        <strain evidence="2">Bd21</strain>
    </source>
</reference>
<dbReference type="AlphaFoldDB" id="A0A0Q3H1I6"/>
<protein>
    <submittedName>
        <fullName evidence="2 3">Uncharacterized protein</fullName>
    </submittedName>
</protein>
<gene>
    <name evidence="2" type="ORF">BRADI_5g03661v3</name>
</gene>
<evidence type="ECO:0000313" key="2">
    <source>
        <dbReference type="EMBL" id="KQJ81891.2"/>
    </source>
</evidence>
<feature type="compositionally biased region" description="Low complexity" evidence="1">
    <location>
        <begin position="46"/>
        <end position="61"/>
    </location>
</feature>
<name>A0A0Q3H1I6_BRADI</name>
<sequence length="196" mass="20304">MQKRRAGADRKQELAAGLTPLSLSLAASSSSPSPAGAAACAAASCRRPCPPAASCTPASPADSGPRRRRTARPAVSVASRRRHRGPPARPAISVEPLLRLCPPSKAAVPATAVPRASSPRPSCIDATSRAAPRDLAPPQPRASRIVTLSASLSRTSGRSANSRQCSRRPCKRALEASWGALKEGEGSYLNSMMPVN</sequence>
<accession>A0A0Q3H1I6</accession>
<keyword evidence="4" id="KW-1185">Reference proteome</keyword>
<feature type="region of interest" description="Disordered" evidence="1">
    <location>
        <begin position="109"/>
        <end position="141"/>
    </location>
</feature>
<feature type="region of interest" description="Disordered" evidence="1">
    <location>
        <begin position="46"/>
        <end position="91"/>
    </location>
</feature>
<reference evidence="2 3" key="1">
    <citation type="journal article" date="2010" name="Nature">
        <title>Genome sequencing and analysis of the model grass Brachypodium distachyon.</title>
        <authorList>
            <consortium name="International Brachypodium Initiative"/>
        </authorList>
    </citation>
    <scope>NUCLEOTIDE SEQUENCE [LARGE SCALE GENOMIC DNA]</scope>
    <source>
        <strain evidence="2 3">Bd21</strain>
    </source>
</reference>